<evidence type="ECO:0000313" key="4">
    <source>
        <dbReference type="Proteomes" id="UP001597369"/>
    </source>
</evidence>
<gene>
    <name evidence="3" type="ORF">ACFSKU_18480</name>
</gene>
<dbReference type="RefSeq" id="WP_229957755.1">
    <property type="nucleotide sequence ID" value="NZ_JAJJWI010000001.1"/>
</dbReference>
<evidence type="ECO:0000256" key="1">
    <source>
        <dbReference type="PROSITE-ProRule" id="PRU00169"/>
    </source>
</evidence>
<dbReference type="Proteomes" id="UP001597369">
    <property type="component" value="Unassembled WGS sequence"/>
</dbReference>
<dbReference type="PROSITE" id="PS50110">
    <property type="entry name" value="RESPONSE_REGULATORY"/>
    <property type="match status" value="1"/>
</dbReference>
<dbReference type="EMBL" id="JBHUHV010000058">
    <property type="protein sequence ID" value="MFD2068883.1"/>
    <property type="molecule type" value="Genomic_DNA"/>
</dbReference>
<accession>A0ABW4X1M4</accession>
<evidence type="ECO:0000259" key="2">
    <source>
        <dbReference type="PROSITE" id="PS50110"/>
    </source>
</evidence>
<keyword evidence="4" id="KW-1185">Reference proteome</keyword>
<keyword evidence="1" id="KW-0597">Phosphoprotein</keyword>
<proteinExistence type="predicted"/>
<evidence type="ECO:0000313" key="3">
    <source>
        <dbReference type="EMBL" id="MFD2068883.1"/>
    </source>
</evidence>
<dbReference type="SUPFAM" id="SSF52172">
    <property type="entry name" value="CheY-like"/>
    <property type="match status" value="1"/>
</dbReference>
<dbReference type="Pfam" id="PF00072">
    <property type="entry name" value="Response_reg"/>
    <property type="match status" value="1"/>
</dbReference>
<organism evidence="3 4">
    <name type="scientific">Pontibacter silvestris</name>
    <dbReference type="NCBI Taxonomy" id="2305183"/>
    <lineage>
        <taxon>Bacteria</taxon>
        <taxon>Pseudomonadati</taxon>
        <taxon>Bacteroidota</taxon>
        <taxon>Cytophagia</taxon>
        <taxon>Cytophagales</taxon>
        <taxon>Hymenobacteraceae</taxon>
        <taxon>Pontibacter</taxon>
    </lineage>
</organism>
<feature type="modified residue" description="4-aspartylphosphate" evidence="1">
    <location>
        <position position="62"/>
    </location>
</feature>
<protein>
    <submittedName>
        <fullName evidence="3">Response regulator</fullName>
    </submittedName>
</protein>
<name>A0ABW4X1M4_9BACT</name>
<dbReference type="SMART" id="SM00448">
    <property type="entry name" value="REC"/>
    <property type="match status" value="1"/>
</dbReference>
<dbReference type="Gene3D" id="3.40.50.2300">
    <property type="match status" value="1"/>
</dbReference>
<feature type="domain" description="Response regulatory" evidence="2">
    <location>
        <begin position="3"/>
        <end position="130"/>
    </location>
</feature>
<comment type="caution">
    <text evidence="3">The sequence shown here is derived from an EMBL/GenBank/DDBJ whole genome shotgun (WGS) entry which is preliminary data.</text>
</comment>
<sequence length="130" mass="15034">MGRILLVDNDPVSGYTNERLLRQMDVTEHIDIANCPHQALEWVHKNCVSRQAENCFDTIFLDVATPGIDLFEFVEVLYFLHKEGTIHMPRVVLLTSSFSPDDRARAEAFQVYDYILKPITQEKIKQVLLK</sequence>
<dbReference type="InterPro" id="IPR001789">
    <property type="entry name" value="Sig_transdc_resp-reg_receiver"/>
</dbReference>
<dbReference type="InterPro" id="IPR011006">
    <property type="entry name" value="CheY-like_superfamily"/>
</dbReference>
<reference evidence="4" key="1">
    <citation type="journal article" date="2019" name="Int. J. Syst. Evol. Microbiol.">
        <title>The Global Catalogue of Microorganisms (GCM) 10K type strain sequencing project: providing services to taxonomists for standard genome sequencing and annotation.</title>
        <authorList>
            <consortium name="The Broad Institute Genomics Platform"/>
            <consortium name="The Broad Institute Genome Sequencing Center for Infectious Disease"/>
            <person name="Wu L."/>
            <person name="Ma J."/>
        </authorList>
    </citation>
    <scope>NUCLEOTIDE SEQUENCE [LARGE SCALE GENOMIC DNA]</scope>
    <source>
        <strain evidence="4">JCM 16545</strain>
    </source>
</reference>